<sequence>MVKKKISLLYFARVVNSGNLRGNPYRAVVSFKTSLFFLQEIGMASPKRCVNNMVQRTLLCHNACKTLIIHKDVIFMHTFEFLANHLVQHQTSFKCVIGRVASFWRFLLEQSLDLTKSTLLPCLISLASDLCKQMDGYSGVNI</sequence>
<evidence type="ECO:0000313" key="1">
    <source>
        <dbReference type="EMBL" id="KAJ7527099.1"/>
    </source>
</evidence>
<organism evidence="1 2">
    <name type="scientific">Diphasiastrum complanatum</name>
    <name type="common">Issler's clubmoss</name>
    <name type="synonym">Lycopodium complanatum</name>
    <dbReference type="NCBI Taxonomy" id="34168"/>
    <lineage>
        <taxon>Eukaryota</taxon>
        <taxon>Viridiplantae</taxon>
        <taxon>Streptophyta</taxon>
        <taxon>Embryophyta</taxon>
        <taxon>Tracheophyta</taxon>
        <taxon>Lycopodiopsida</taxon>
        <taxon>Lycopodiales</taxon>
        <taxon>Lycopodiaceae</taxon>
        <taxon>Lycopodioideae</taxon>
        <taxon>Diphasiastrum</taxon>
    </lineage>
</organism>
<name>A0ACC2BBE1_DIPCM</name>
<dbReference type="EMBL" id="CM055107">
    <property type="protein sequence ID" value="KAJ7527099.1"/>
    <property type="molecule type" value="Genomic_DNA"/>
</dbReference>
<evidence type="ECO:0000313" key="2">
    <source>
        <dbReference type="Proteomes" id="UP001162992"/>
    </source>
</evidence>
<protein>
    <submittedName>
        <fullName evidence="1">Uncharacterized protein</fullName>
    </submittedName>
</protein>
<accession>A0ACC2BBE1</accession>
<keyword evidence="2" id="KW-1185">Reference proteome</keyword>
<proteinExistence type="predicted"/>
<comment type="caution">
    <text evidence="1">The sequence shown here is derived from an EMBL/GenBank/DDBJ whole genome shotgun (WGS) entry which is preliminary data.</text>
</comment>
<gene>
    <name evidence="1" type="ORF">O6H91_16G036800</name>
</gene>
<reference evidence="2" key="1">
    <citation type="journal article" date="2024" name="Proc. Natl. Acad. Sci. U.S.A.">
        <title>Extraordinary preservation of gene collinearity over three hundred million years revealed in homosporous lycophytes.</title>
        <authorList>
            <person name="Li C."/>
            <person name="Wickell D."/>
            <person name="Kuo L.Y."/>
            <person name="Chen X."/>
            <person name="Nie B."/>
            <person name="Liao X."/>
            <person name="Peng D."/>
            <person name="Ji J."/>
            <person name="Jenkins J."/>
            <person name="Williams M."/>
            <person name="Shu S."/>
            <person name="Plott C."/>
            <person name="Barry K."/>
            <person name="Rajasekar S."/>
            <person name="Grimwood J."/>
            <person name="Han X."/>
            <person name="Sun S."/>
            <person name="Hou Z."/>
            <person name="He W."/>
            <person name="Dai G."/>
            <person name="Sun C."/>
            <person name="Schmutz J."/>
            <person name="Leebens-Mack J.H."/>
            <person name="Li F.W."/>
            <person name="Wang L."/>
        </authorList>
    </citation>
    <scope>NUCLEOTIDE SEQUENCE [LARGE SCALE GENOMIC DNA]</scope>
    <source>
        <strain evidence="2">cv. PW_Plant_1</strain>
    </source>
</reference>
<dbReference type="Proteomes" id="UP001162992">
    <property type="component" value="Chromosome 16"/>
</dbReference>